<dbReference type="Proteomes" id="UP001149163">
    <property type="component" value="Unassembled WGS sequence"/>
</dbReference>
<gene>
    <name evidence="2" type="ORF">N7482_005175</name>
</gene>
<proteinExistence type="predicted"/>
<evidence type="ECO:0000313" key="2">
    <source>
        <dbReference type="EMBL" id="KAJ5166394.1"/>
    </source>
</evidence>
<comment type="caution">
    <text evidence="2">The sequence shown here is derived from an EMBL/GenBank/DDBJ whole genome shotgun (WGS) entry which is preliminary data.</text>
</comment>
<name>A0A9W9I1W8_9EURO</name>
<feature type="compositionally biased region" description="Low complexity" evidence="1">
    <location>
        <begin position="11"/>
        <end position="30"/>
    </location>
</feature>
<protein>
    <submittedName>
        <fullName evidence="2">Uncharacterized protein</fullName>
    </submittedName>
</protein>
<sequence length="275" mass="31379">MSTQEDPFTHPDNPSPDNASSPPANPFADPTTPPPEVFKYPQFQRAGSLRQQWLTDPAVKCPIEKSTLHFRDLWKEGFDIHFFRDGPPYQCIADVITLGLPIEFRPNVMDDNYYGTTIVKLAAHSTPEKCIPECVWTGRCAPGVLCIEDMERLPGSELPYISQITRAIFQKNCSILTLRYVFVCSVVNVETMDFVEKQLYTPMNNLSFPSREERSWEEGTPEYQALLGTRIGKVVANFVLCTFDRGTKRIARIVTWYAGFNMHDLQLRFDLQSIV</sequence>
<keyword evidence="3" id="KW-1185">Reference proteome</keyword>
<feature type="region of interest" description="Disordered" evidence="1">
    <location>
        <begin position="1"/>
        <end position="35"/>
    </location>
</feature>
<evidence type="ECO:0000313" key="3">
    <source>
        <dbReference type="Proteomes" id="UP001149163"/>
    </source>
</evidence>
<reference evidence="2" key="1">
    <citation type="submission" date="2022-11" db="EMBL/GenBank/DDBJ databases">
        <authorList>
            <person name="Petersen C."/>
        </authorList>
    </citation>
    <scope>NUCLEOTIDE SEQUENCE</scope>
    <source>
        <strain evidence="2">IBT 26290</strain>
    </source>
</reference>
<dbReference type="GeneID" id="81426476"/>
<dbReference type="OrthoDB" id="4361935at2759"/>
<evidence type="ECO:0000256" key="1">
    <source>
        <dbReference type="SAM" id="MobiDB-lite"/>
    </source>
</evidence>
<dbReference type="EMBL" id="JAPQKN010000003">
    <property type="protein sequence ID" value="KAJ5166394.1"/>
    <property type="molecule type" value="Genomic_DNA"/>
</dbReference>
<organism evidence="2 3">
    <name type="scientific">Penicillium canariense</name>
    <dbReference type="NCBI Taxonomy" id="189055"/>
    <lineage>
        <taxon>Eukaryota</taxon>
        <taxon>Fungi</taxon>
        <taxon>Dikarya</taxon>
        <taxon>Ascomycota</taxon>
        <taxon>Pezizomycotina</taxon>
        <taxon>Eurotiomycetes</taxon>
        <taxon>Eurotiomycetidae</taxon>
        <taxon>Eurotiales</taxon>
        <taxon>Aspergillaceae</taxon>
        <taxon>Penicillium</taxon>
    </lineage>
</organism>
<reference evidence="2" key="2">
    <citation type="journal article" date="2023" name="IMA Fungus">
        <title>Comparative genomic study of the Penicillium genus elucidates a diverse pangenome and 15 lateral gene transfer events.</title>
        <authorList>
            <person name="Petersen C."/>
            <person name="Sorensen T."/>
            <person name="Nielsen M.R."/>
            <person name="Sondergaard T.E."/>
            <person name="Sorensen J.L."/>
            <person name="Fitzpatrick D.A."/>
            <person name="Frisvad J.C."/>
            <person name="Nielsen K.L."/>
        </authorList>
    </citation>
    <scope>NUCLEOTIDE SEQUENCE</scope>
    <source>
        <strain evidence="2">IBT 26290</strain>
    </source>
</reference>
<dbReference type="RefSeq" id="XP_056542855.1">
    <property type="nucleotide sequence ID" value="XM_056687300.1"/>
</dbReference>
<dbReference type="AlphaFoldDB" id="A0A9W9I1W8"/>
<accession>A0A9W9I1W8</accession>